<keyword evidence="5 6" id="KW-0472">Membrane</keyword>
<dbReference type="Pfam" id="PF13567">
    <property type="entry name" value="DUF4131"/>
    <property type="match status" value="1"/>
</dbReference>
<keyword evidence="3 6" id="KW-0812">Transmembrane</keyword>
<dbReference type="PANTHER" id="PTHR30619:SF1">
    <property type="entry name" value="RECOMBINATION PROTEIN 2"/>
    <property type="match status" value="1"/>
</dbReference>
<feature type="transmembrane region" description="Helical" evidence="6">
    <location>
        <begin position="332"/>
        <end position="354"/>
    </location>
</feature>
<dbReference type="Proteomes" id="UP000509443">
    <property type="component" value="Chromosome"/>
</dbReference>
<feature type="transmembrane region" description="Helical" evidence="6">
    <location>
        <begin position="564"/>
        <end position="583"/>
    </location>
</feature>
<keyword evidence="2" id="KW-1003">Cell membrane</keyword>
<feature type="transmembrane region" description="Helical" evidence="6">
    <location>
        <begin position="423"/>
        <end position="444"/>
    </location>
</feature>
<gene>
    <name evidence="9" type="ORF">HWV54_00240</name>
</gene>
<sequence length="756" mass="83958">MFNQNKVEDSLFTSGELSEGKKSNLIWQDASSSFNYVNNINYEKQNIFLFTSLKEAITFFWKWLIDCINKEISFGILFPLILFFFSIGIVFYFSLEREPSWTQFGVLLSIFVGILYILRFYRRIWILVGFLSCIVLGALAAKIETYRIATPMLSSDVVTTLTGRIVSIELGQRGEFRLVLDVLSTKKPVLHHSPHRVRLMARRLPHGLVIGDGLHGKVKIRALSGPVYPGGYDFSFHNYFKGIGAQGVYLGKPSKISVSQPDGILDIFLQKIENLRTSMTQRIRRAIDGEKGSVAAALITGQRAGISNETNEALRVAGLAHILSISGLHMTLLSGIVLVSIRSFLALFPVFSSYYSTKKFAAVAALMMTAFYLLLSGVAVSAQRSFVMIAVMLFAVLCNRSAITMRNFSIAGLITLAVTPHEILGPSFQMSFSATAALIAFFDWRSGKLSSQTRKTIPSYVGAEVIQLAFLPIISICASSFVAGIASGIYAAYHFSNIAFLSIISNALALPIVSVFVISFGLIAVFAMFWDFEWLPLQIMGFGVDLVIKIAHTVKSISPAFNPGFMPLSALILLSIGLVGVTFCKTSIRFFFGLFILAGISVCLVHSPIQLIIADSMKFVGVVDEKKLYIDRYHIPKFTTSIWNKAFGVNETIKPTKYGPSFHGQFICDNHVCASLLENGSRVIVLHEKIDRCLEADIMIKAFALDDKICIKKTKVVFTPQQLLSRGSVMMTKSGKIIWSSRGFHRPWNIHRQHTQ</sequence>
<evidence type="ECO:0000313" key="10">
    <source>
        <dbReference type="Proteomes" id="UP000509443"/>
    </source>
</evidence>
<feature type="transmembrane region" description="Helical" evidence="6">
    <location>
        <begin position="72"/>
        <end position="93"/>
    </location>
</feature>
<feature type="domain" description="DUF4131" evidence="8">
    <location>
        <begin position="104"/>
        <end position="247"/>
    </location>
</feature>
<dbReference type="InterPro" id="IPR025405">
    <property type="entry name" value="DUF4131"/>
</dbReference>
<keyword evidence="10" id="KW-1185">Reference proteome</keyword>
<dbReference type="Pfam" id="PF03772">
    <property type="entry name" value="Competence"/>
    <property type="match status" value="1"/>
</dbReference>
<dbReference type="NCBIfam" id="TIGR00360">
    <property type="entry name" value="ComEC_N-term"/>
    <property type="match status" value="1"/>
</dbReference>
<reference evidence="9 10" key="1">
    <citation type="submission" date="2020-06" db="EMBL/GenBank/DDBJ databases">
        <title>Complete closed genome sequence of Bartonella alsatica CIP 105477.</title>
        <authorList>
            <person name="Thibau A."/>
            <person name="Schultze T.G."/>
            <person name="Kempf V.A.J."/>
        </authorList>
    </citation>
    <scope>NUCLEOTIDE SEQUENCE [LARGE SCALE GENOMIC DNA]</scope>
    <source>
        <strain evidence="9 10">CIP 105477</strain>
    </source>
</reference>
<comment type="subcellular location">
    <subcellularLocation>
        <location evidence="1">Cell membrane</location>
        <topology evidence="1">Multi-pass membrane protein</topology>
    </subcellularLocation>
</comment>
<feature type="transmembrane region" description="Helical" evidence="6">
    <location>
        <begin position="100"/>
        <end position="118"/>
    </location>
</feature>
<feature type="transmembrane region" description="Helical" evidence="6">
    <location>
        <begin position="465"/>
        <end position="493"/>
    </location>
</feature>
<feature type="transmembrane region" description="Helical" evidence="6">
    <location>
        <begin position="386"/>
        <end position="403"/>
    </location>
</feature>
<feature type="transmembrane region" description="Helical" evidence="6">
    <location>
        <begin position="124"/>
        <end position="143"/>
    </location>
</feature>
<dbReference type="PANTHER" id="PTHR30619">
    <property type="entry name" value="DNA INTERNALIZATION/COMPETENCE PROTEIN COMEC/REC2"/>
    <property type="match status" value="1"/>
</dbReference>
<name>A0ABX6QFR7_9HYPH</name>
<evidence type="ECO:0000256" key="2">
    <source>
        <dbReference type="ARBA" id="ARBA00022475"/>
    </source>
</evidence>
<proteinExistence type="predicted"/>
<keyword evidence="4 6" id="KW-1133">Transmembrane helix</keyword>
<evidence type="ECO:0000256" key="1">
    <source>
        <dbReference type="ARBA" id="ARBA00004651"/>
    </source>
</evidence>
<evidence type="ECO:0000256" key="3">
    <source>
        <dbReference type="ARBA" id="ARBA00022692"/>
    </source>
</evidence>
<dbReference type="InterPro" id="IPR052159">
    <property type="entry name" value="Competence_DNA_uptake"/>
</dbReference>
<evidence type="ECO:0000259" key="7">
    <source>
        <dbReference type="Pfam" id="PF03772"/>
    </source>
</evidence>
<feature type="transmembrane region" description="Helical" evidence="6">
    <location>
        <begin position="499"/>
        <end position="527"/>
    </location>
</feature>
<dbReference type="RefSeq" id="WP_005865353.1">
    <property type="nucleotide sequence ID" value="NZ_CACVBB010000003.1"/>
</dbReference>
<dbReference type="InterPro" id="IPR004477">
    <property type="entry name" value="ComEC_N"/>
</dbReference>
<evidence type="ECO:0000313" key="9">
    <source>
        <dbReference type="EMBL" id="QLC51423.1"/>
    </source>
</evidence>
<accession>A0ABX6QFR7</accession>
<feature type="domain" description="ComEC/Rec2-related protein" evidence="7">
    <location>
        <begin position="298"/>
        <end position="584"/>
    </location>
</feature>
<protein>
    <submittedName>
        <fullName evidence="9">ComEC/Rec2 family competence protein</fullName>
    </submittedName>
</protein>
<evidence type="ECO:0000256" key="6">
    <source>
        <dbReference type="SAM" id="Phobius"/>
    </source>
</evidence>
<evidence type="ECO:0000259" key="8">
    <source>
        <dbReference type="Pfam" id="PF13567"/>
    </source>
</evidence>
<feature type="transmembrane region" description="Helical" evidence="6">
    <location>
        <begin position="360"/>
        <end position="379"/>
    </location>
</feature>
<organism evidence="9 10">
    <name type="scientific">Bartonella alsatica</name>
    <dbReference type="NCBI Taxonomy" id="52764"/>
    <lineage>
        <taxon>Bacteria</taxon>
        <taxon>Pseudomonadati</taxon>
        <taxon>Pseudomonadota</taxon>
        <taxon>Alphaproteobacteria</taxon>
        <taxon>Hyphomicrobiales</taxon>
        <taxon>Bartonellaceae</taxon>
        <taxon>Bartonella</taxon>
    </lineage>
</organism>
<evidence type="ECO:0000256" key="4">
    <source>
        <dbReference type="ARBA" id="ARBA00022989"/>
    </source>
</evidence>
<dbReference type="EMBL" id="CP058235">
    <property type="protein sequence ID" value="QLC51423.1"/>
    <property type="molecule type" value="Genomic_DNA"/>
</dbReference>
<evidence type="ECO:0000256" key="5">
    <source>
        <dbReference type="ARBA" id="ARBA00023136"/>
    </source>
</evidence>
<feature type="transmembrane region" description="Helical" evidence="6">
    <location>
        <begin position="590"/>
        <end position="609"/>
    </location>
</feature>